<dbReference type="Proteomes" id="UP000198211">
    <property type="component" value="Unassembled WGS sequence"/>
</dbReference>
<protein>
    <submittedName>
        <fullName evidence="2">Uncharacterized protein</fullName>
    </submittedName>
</protein>
<organism evidence="2 3">
    <name type="scientific">Phytophthora megakarya</name>
    <dbReference type="NCBI Taxonomy" id="4795"/>
    <lineage>
        <taxon>Eukaryota</taxon>
        <taxon>Sar</taxon>
        <taxon>Stramenopiles</taxon>
        <taxon>Oomycota</taxon>
        <taxon>Peronosporomycetes</taxon>
        <taxon>Peronosporales</taxon>
        <taxon>Peronosporaceae</taxon>
        <taxon>Phytophthora</taxon>
    </lineage>
</organism>
<keyword evidence="3" id="KW-1185">Reference proteome</keyword>
<proteinExistence type="predicted"/>
<evidence type="ECO:0000256" key="1">
    <source>
        <dbReference type="SAM" id="MobiDB-lite"/>
    </source>
</evidence>
<evidence type="ECO:0000313" key="3">
    <source>
        <dbReference type="Proteomes" id="UP000198211"/>
    </source>
</evidence>
<feature type="region of interest" description="Disordered" evidence="1">
    <location>
        <begin position="1"/>
        <end position="80"/>
    </location>
</feature>
<comment type="caution">
    <text evidence="2">The sequence shown here is derived from an EMBL/GenBank/DDBJ whole genome shotgun (WGS) entry which is preliminary data.</text>
</comment>
<dbReference type="AlphaFoldDB" id="A0A225W0B8"/>
<reference evidence="3" key="1">
    <citation type="submission" date="2017-03" db="EMBL/GenBank/DDBJ databases">
        <title>Phytopthora megakarya and P. palmivora, two closely related causual agents of cacao black pod achieved similar genome size and gene model numbers by different mechanisms.</title>
        <authorList>
            <person name="Ali S."/>
            <person name="Shao J."/>
            <person name="Larry D.J."/>
            <person name="Kronmiller B."/>
            <person name="Shen D."/>
            <person name="Strem M.D."/>
            <person name="Melnick R.L."/>
            <person name="Guiltinan M.J."/>
            <person name="Tyler B.M."/>
            <person name="Meinhardt L.W."/>
            <person name="Bailey B.A."/>
        </authorList>
    </citation>
    <scope>NUCLEOTIDE SEQUENCE [LARGE SCALE GENOMIC DNA]</scope>
    <source>
        <strain evidence="3">zdho120</strain>
    </source>
</reference>
<evidence type="ECO:0000313" key="2">
    <source>
        <dbReference type="EMBL" id="OWZ11133.1"/>
    </source>
</evidence>
<feature type="compositionally biased region" description="Polar residues" evidence="1">
    <location>
        <begin position="32"/>
        <end position="42"/>
    </location>
</feature>
<sequence length="106" mass="11644">MFTDDDDAYLPYEDEDEGDDYGQEIEEEQCSGRANTKHTANVQAKERAQSKPAPKSKVAMPKKPRKLSATQVGKDKEKTVKTVAPVAQCEAYTNALALGAVVRGRK</sequence>
<name>A0A225W0B8_9STRA</name>
<dbReference type="EMBL" id="NBNE01002217">
    <property type="protein sequence ID" value="OWZ11133.1"/>
    <property type="molecule type" value="Genomic_DNA"/>
</dbReference>
<gene>
    <name evidence="2" type="ORF">PHMEG_00015895</name>
</gene>
<accession>A0A225W0B8</accession>
<feature type="compositionally biased region" description="Acidic residues" evidence="1">
    <location>
        <begin position="1"/>
        <end position="29"/>
    </location>
</feature>